<keyword evidence="2" id="KW-0812">Transmembrane</keyword>
<dbReference type="EMBL" id="SDPU01000021">
    <property type="protein sequence ID" value="RYU12460.1"/>
    <property type="molecule type" value="Genomic_DNA"/>
</dbReference>
<feature type="transmembrane region" description="Helical" evidence="2">
    <location>
        <begin position="251"/>
        <end position="268"/>
    </location>
</feature>
<dbReference type="Gene3D" id="1.20.144.10">
    <property type="entry name" value="Phosphatidic acid phosphatase type 2/haloperoxidase"/>
    <property type="match status" value="1"/>
</dbReference>
<evidence type="ECO:0000313" key="4">
    <source>
        <dbReference type="EMBL" id="RYU12460.1"/>
    </source>
</evidence>
<evidence type="ECO:0000256" key="2">
    <source>
        <dbReference type="SAM" id="Phobius"/>
    </source>
</evidence>
<dbReference type="Proteomes" id="UP000291189">
    <property type="component" value="Unassembled WGS sequence"/>
</dbReference>
<evidence type="ECO:0000259" key="3">
    <source>
        <dbReference type="SMART" id="SM00014"/>
    </source>
</evidence>
<feature type="domain" description="Phosphatidic acid phosphatase type 2/haloperoxidase" evidence="3">
    <location>
        <begin position="157"/>
        <end position="266"/>
    </location>
</feature>
<keyword evidence="2" id="KW-1133">Transmembrane helix</keyword>
<feature type="transmembrane region" description="Helical" evidence="2">
    <location>
        <begin position="123"/>
        <end position="144"/>
    </location>
</feature>
<protein>
    <submittedName>
        <fullName evidence="4">Phosphatase PAP2 family protein</fullName>
    </submittedName>
</protein>
<feature type="transmembrane region" description="Helical" evidence="2">
    <location>
        <begin position="75"/>
        <end position="94"/>
    </location>
</feature>
<feature type="transmembrane region" description="Helical" evidence="2">
    <location>
        <begin position="226"/>
        <end position="245"/>
    </location>
</feature>
<feature type="compositionally biased region" description="Basic and acidic residues" evidence="1">
    <location>
        <begin position="43"/>
        <end position="54"/>
    </location>
</feature>
<evidence type="ECO:0000313" key="5">
    <source>
        <dbReference type="Proteomes" id="UP000291189"/>
    </source>
</evidence>
<evidence type="ECO:0000256" key="1">
    <source>
        <dbReference type="SAM" id="MobiDB-lite"/>
    </source>
</evidence>
<dbReference type="InterPro" id="IPR000326">
    <property type="entry name" value="PAP2/HPO"/>
</dbReference>
<gene>
    <name evidence="4" type="ORF">ETU37_10715</name>
</gene>
<feature type="region of interest" description="Disordered" evidence="1">
    <location>
        <begin position="1"/>
        <end position="65"/>
    </location>
</feature>
<dbReference type="OrthoDB" id="5289372at2"/>
<dbReference type="PANTHER" id="PTHR14969">
    <property type="entry name" value="SPHINGOSINE-1-PHOSPHATE PHOSPHOHYDROLASE"/>
    <property type="match status" value="1"/>
</dbReference>
<sequence>MDLRARRPAAARAGGARRGDEARRGRGVRHPGAPLVRSRGRRAGRDPQPLREAGRACPPAGAAEGSDALTHRGTAAVVAALCLLVVVVLGVVTADAPLGVDRTVGDALFAGRSGGLDAEVADVVTWLGSVYLLVPLLVLLVAVLPWTRLSPWPRVTWFLVVFGLAVLSRIVLQPLVGRERPPTDTVLSDGPGGSFPSGHMVQVVAAAGLLLLVYTRPRSAARRTAVVVATLVALTVAWSRLALGVHWFSDIVAGTAIGLFLVALAVGTEPKRG</sequence>
<proteinExistence type="predicted"/>
<dbReference type="AlphaFoldDB" id="A0A4Q5J1L0"/>
<comment type="caution">
    <text evidence="4">The sequence shown here is derived from an EMBL/GenBank/DDBJ whole genome shotgun (WGS) entry which is preliminary data.</text>
</comment>
<keyword evidence="5" id="KW-1185">Reference proteome</keyword>
<dbReference type="CDD" id="cd03392">
    <property type="entry name" value="PAP2_like_2"/>
    <property type="match status" value="1"/>
</dbReference>
<keyword evidence="2" id="KW-0472">Membrane</keyword>
<dbReference type="SUPFAM" id="SSF48317">
    <property type="entry name" value="Acid phosphatase/Vanadium-dependent haloperoxidase"/>
    <property type="match status" value="1"/>
</dbReference>
<accession>A0A4Q5J1L0</accession>
<reference evidence="4 5" key="1">
    <citation type="submission" date="2019-01" db="EMBL/GenBank/DDBJ databases">
        <title>Nocardioides guangzhouensis sp. nov., an actinobacterium isolated from soil.</title>
        <authorList>
            <person name="Fu Y."/>
            <person name="Cai Y."/>
            <person name="Lin Z."/>
            <person name="Chen P."/>
        </authorList>
    </citation>
    <scope>NUCLEOTIDE SEQUENCE [LARGE SCALE GENOMIC DNA]</scope>
    <source>
        <strain evidence="4 5">NBRC 105384</strain>
    </source>
</reference>
<feature type="transmembrane region" description="Helical" evidence="2">
    <location>
        <begin position="156"/>
        <end position="176"/>
    </location>
</feature>
<name>A0A4Q5J1L0_9ACTN</name>
<dbReference type="PANTHER" id="PTHR14969:SF13">
    <property type="entry name" value="AT30094P"/>
    <property type="match status" value="1"/>
</dbReference>
<organism evidence="4 5">
    <name type="scientific">Nocardioides iriomotensis</name>
    <dbReference type="NCBI Taxonomy" id="715784"/>
    <lineage>
        <taxon>Bacteria</taxon>
        <taxon>Bacillati</taxon>
        <taxon>Actinomycetota</taxon>
        <taxon>Actinomycetes</taxon>
        <taxon>Propionibacteriales</taxon>
        <taxon>Nocardioidaceae</taxon>
        <taxon>Nocardioides</taxon>
    </lineage>
</organism>
<dbReference type="SMART" id="SM00014">
    <property type="entry name" value="acidPPc"/>
    <property type="match status" value="1"/>
</dbReference>
<feature type="transmembrane region" description="Helical" evidence="2">
    <location>
        <begin position="196"/>
        <end position="214"/>
    </location>
</feature>
<dbReference type="InterPro" id="IPR036938">
    <property type="entry name" value="PAP2/HPO_sf"/>
</dbReference>
<dbReference type="Pfam" id="PF01569">
    <property type="entry name" value="PAP2"/>
    <property type="match status" value="1"/>
</dbReference>